<name>A0A6M7WMU8_RHILI</name>
<dbReference type="InterPro" id="IPR010255">
    <property type="entry name" value="Haem_peroxidase_sf"/>
</dbReference>
<proteinExistence type="predicted"/>
<dbReference type="GO" id="GO:0020037">
    <property type="term" value="F:heme binding"/>
    <property type="evidence" value="ECO:0007669"/>
    <property type="project" value="InterPro"/>
</dbReference>
<dbReference type="Pfam" id="PF03098">
    <property type="entry name" value="An_peroxidase"/>
    <property type="match status" value="1"/>
</dbReference>
<protein>
    <recommendedName>
        <fullName evidence="3">Peroxidase</fullName>
    </recommendedName>
</protein>
<dbReference type="RefSeq" id="WP_027031710.1">
    <property type="nucleotide sequence ID" value="NZ_CP033367.1"/>
</dbReference>
<dbReference type="InterPro" id="IPR019791">
    <property type="entry name" value="Haem_peroxidase_animal"/>
</dbReference>
<dbReference type="GO" id="GO:0006979">
    <property type="term" value="P:response to oxidative stress"/>
    <property type="evidence" value="ECO:0007669"/>
    <property type="project" value="InterPro"/>
</dbReference>
<evidence type="ECO:0000313" key="1">
    <source>
        <dbReference type="EMBL" id="QKD01264.1"/>
    </source>
</evidence>
<evidence type="ECO:0000313" key="2">
    <source>
        <dbReference type="Proteomes" id="UP000503017"/>
    </source>
</evidence>
<accession>A0A6M7WMU8</accession>
<reference evidence="1 2" key="1">
    <citation type="submission" date="2018-10" db="EMBL/GenBank/DDBJ databases">
        <authorList>
            <person name="Perry B.J."/>
            <person name="Sullivan J.T."/>
            <person name="Murphy R.J.T."/>
            <person name="Ramsay J.P."/>
            <person name="Ronson C.W."/>
        </authorList>
    </citation>
    <scope>NUCLEOTIDE SEQUENCE [LARGE SCALE GENOMIC DNA]</scope>
    <source>
        <strain evidence="1 2">R88b</strain>
    </source>
</reference>
<dbReference type="EMBL" id="CP033367">
    <property type="protein sequence ID" value="QKD01264.1"/>
    <property type="molecule type" value="Genomic_DNA"/>
</dbReference>
<gene>
    <name evidence="1" type="ORF">EB235_06905</name>
</gene>
<evidence type="ECO:0008006" key="3">
    <source>
        <dbReference type="Google" id="ProtNLM"/>
    </source>
</evidence>
<dbReference type="AlphaFoldDB" id="A0A6M7WMU8"/>
<dbReference type="GO" id="GO:0004601">
    <property type="term" value="F:peroxidase activity"/>
    <property type="evidence" value="ECO:0007669"/>
    <property type="project" value="InterPro"/>
</dbReference>
<dbReference type="Gene3D" id="1.10.640.10">
    <property type="entry name" value="Haem peroxidase domain superfamily, animal type"/>
    <property type="match status" value="1"/>
</dbReference>
<organism evidence="1 2">
    <name type="scientific">Mesorhizobium loti R88b</name>
    <dbReference type="NCBI Taxonomy" id="935548"/>
    <lineage>
        <taxon>Bacteria</taxon>
        <taxon>Pseudomonadati</taxon>
        <taxon>Pseudomonadota</taxon>
        <taxon>Alphaproteobacteria</taxon>
        <taxon>Hyphomicrobiales</taxon>
        <taxon>Phyllobacteriaceae</taxon>
        <taxon>Mesorhizobium</taxon>
    </lineage>
</organism>
<dbReference type="SUPFAM" id="SSF48113">
    <property type="entry name" value="Heme-dependent peroxidases"/>
    <property type="match status" value="1"/>
</dbReference>
<sequence>MNAHRGTTTAGLAVSGDVQSIAGTADPRQVQFRNFGYAAGADEAKLYHGLETPWATQCLFAKLLRRMSVASAGGDNTTNERIPAGYTYLAQFAAHDIIRNSSLSPLLAAREAERRNEREEALLLDVLYGGGPFSNPGLYAVAKPGEVVRSIMRTGPMAPPSPTAAMAMPAGACPFAMRDLPRFQQGDLSDGSESGRTDVLVADQRSDDNANIAQMTALFLHLHNAVAGTLSSSGIPKNDVELPAGAYLFDRARRVTTAIYRNVLQNDLLPRLIAKPIWDLYHANGFRPLVDMQPQGVPIEFSHAAYRLGHAMVRLSYVFNDQHPEGEGLENVLLNRSSSRPHKFPVSEHWVADWSHFFQIAGSTPQFSRRIGPTINQVLLSAYSMPILCVGPDSKALDPAAASQLSEADKAALPDPNASGLLFSDLVRGAIGGLLRLDALIQQLPQAVLAVSPLLGDAEKRHQAIRSWLQGSTVAFTAAESTELAENPPLLLWLLFEAAIEQGGLCFGTIGSVIVGDVFMARFAASRAMIEDDPITQDLAASLFPTGIPRTMADLILFVASALNLSDAWPRFITPSTTPGA</sequence>
<dbReference type="Proteomes" id="UP000503017">
    <property type="component" value="Chromosome"/>
</dbReference>
<dbReference type="InterPro" id="IPR037120">
    <property type="entry name" value="Haem_peroxidase_sf_animal"/>
</dbReference>